<evidence type="ECO:0000313" key="1">
    <source>
        <dbReference type="EMBL" id="KAK0436470.1"/>
    </source>
</evidence>
<dbReference type="EMBL" id="JAUEPS010000126">
    <property type="protein sequence ID" value="KAK0436470.1"/>
    <property type="molecule type" value="Genomic_DNA"/>
</dbReference>
<sequence>MARIVNVDENDLAAALAMVQWHHPSMQLYKIPQYPLFECSLLSTLDTNFRIKMHHFTHTHKHGYYGSYLYPHGDTDVIQSKSPKTGQPHLPMNLVTQSQQPTEQRAQQILIGILGPVQNEPENVAYELGNGPPSATNCSLGMLKLNSVPEVLQTQYIINISGNHYGWTLQTSHGIFAQHVIFPSLLTMTDPDLVTATTEIASITVPDTVDTPNTTSPALPSHQPQGCPCKSVVKTAMLDDWKASIEKNQVRLTQHLNNQPPAMLAAAVCLHACEAHVTDPSAVILEALEPFNRMQTRINVISTSIYRRMGCTDLWKVAEKLCSQVQEVVNLLQDLLCSALSGISELRTAFNEGTLAYQQM</sequence>
<evidence type="ECO:0000313" key="2">
    <source>
        <dbReference type="Proteomes" id="UP001175211"/>
    </source>
</evidence>
<name>A0AA39J6Q2_ARMTA</name>
<accession>A0AA39J6Q2</accession>
<keyword evidence="2" id="KW-1185">Reference proteome</keyword>
<dbReference type="GeneID" id="85354078"/>
<dbReference type="Proteomes" id="UP001175211">
    <property type="component" value="Unassembled WGS sequence"/>
</dbReference>
<gene>
    <name evidence="1" type="ORF">EV420DRAFT_1487497</name>
</gene>
<protein>
    <submittedName>
        <fullName evidence="1">Uncharacterized protein</fullName>
    </submittedName>
</protein>
<organism evidence="1 2">
    <name type="scientific">Armillaria tabescens</name>
    <name type="common">Ringless honey mushroom</name>
    <name type="synonym">Agaricus tabescens</name>
    <dbReference type="NCBI Taxonomy" id="1929756"/>
    <lineage>
        <taxon>Eukaryota</taxon>
        <taxon>Fungi</taxon>
        <taxon>Dikarya</taxon>
        <taxon>Basidiomycota</taxon>
        <taxon>Agaricomycotina</taxon>
        <taxon>Agaricomycetes</taxon>
        <taxon>Agaricomycetidae</taxon>
        <taxon>Agaricales</taxon>
        <taxon>Marasmiineae</taxon>
        <taxon>Physalacriaceae</taxon>
        <taxon>Desarmillaria</taxon>
    </lineage>
</organism>
<proteinExistence type="predicted"/>
<dbReference type="AlphaFoldDB" id="A0AA39J6Q2"/>
<reference evidence="1" key="1">
    <citation type="submission" date="2023-06" db="EMBL/GenBank/DDBJ databases">
        <authorList>
            <consortium name="Lawrence Berkeley National Laboratory"/>
            <person name="Ahrendt S."/>
            <person name="Sahu N."/>
            <person name="Indic B."/>
            <person name="Wong-Bajracharya J."/>
            <person name="Merenyi Z."/>
            <person name="Ke H.-M."/>
            <person name="Monk M."/>
            <person name="Kocsube S."/>
            <person name="Drula E."/>
            <person name="Lipzen A."/>
            <person name="Balint B."/>
            <person name="Henrissat B."/>
            <person name="Andreopoulos B."/>
            <person name="Martin F.M."/>
            <person name="Harder C.B."/>
            <person name="Rigling D."/>
            <person name="Ford K.L."/>
            <person name="Foster G.D."/>
            <person name="Pangilinan J."/>
            <person name="Papanicolaou A."/>
            <person name="Barry K."/>
            <person name="LaButti K."/>
            <person name="Viragh M."/>
            <person name="Koriabine M."/>
            <person name="Yan M."/>
            <person name="Riley R."/>
            <person name="Champramary S."/>
            <person name="Plett K.L."/>
            <person name="Tsai I.J."/>
            <person name="Slot J."/>
            <person name="Sipos G."/>
            <person name="Plett J."/>
            <person name="Nagy L.G."/>
            <person name="Grigoriev I.V."/>
        </authorList>
    </citation>
    <scope>NUCLEOTIDE SEQUENCE</scope>
    <source>
        <strain evidence="1">CCBAS 213</strain>
    </source>
</reference>
<dbReference type="RefSeq" id="XP_060322273.1">
    <property type="nucleotide sequence ID" value="XM_060470530.1"/>
</dbReference>
<comment type="caution">
    <text evidence="1">The sequence shown here is derived from an EMBL/GenBank/DDBJ whole genome shotgun (WGS) entry which is preliminary data.</text>
</comment>